<accession>A0A919P5I6</accession>
<dbReference type="InterPro" id="IPR020287">
    <property type="entry name" value="Tail_sheath_C"/>
</dbReference>
<keyword evidence="6" id="KW-1185">Reference proteome</keyword>
<evidence type="ECO:0000259" key="3">
    <source>
        <dbReference type="Pfam" id="PF04984"/>
    </source>
</evidence>
<dbReference type="InterPro" id="IPR035089">
    <property type="entry name" value="Phage_sheath_subtilisin"/>
</dbReference>
<feature type="region of interest" description="Disordered" evidence="2">
    <location>
        <begin position="192"/>
        <end position="215"/>
    </location>
</feature>
<dbReference type="Gene3D" id="3.40.50.11780">
    <property type="match status" value="2"/>
</dbReference>
<evidence type="ECO:0000256" key="2">
    <source>
        <dbReference type="SAM" id="MobiDB-lite"/>
    </source>
</evidence>
<protein>
    <submittedName>
        <fullName evidence="5">Tail protein</fullName>
    </submittedName>
</protein>
<sequence>MPTYLSPGVYVEEVEAGARPIEGVGTSVAAFVGMAAKGPFNQPTLVSNWTQFSETFGDFLPDAYLAHSVYGYFLNGGNNAYIVRIGSDAEPDEPVTRATPKALPAGAQAVIGAYRVLAHERAPKTKQISIEVADAGGENPPDDQFKLIIKLDGKDTETYDNVTTKRGDNNVVTKLAESKLVTIEELASGSALAKPDKGSAELTIPPPEPEVPETSDLGADDYIGDAADRTGFSGLEAIDEVTIVSVPDLVAALEQGAIDLETYQAVQLAVIAHCELMGNRLAILDPPPGLNPQQIKDWRVNTAGYDSKYATLYWPYIKVFDPSTGSNRFVPPSGHMAGIWARNDDERGVHKAPANEVVRGAITLQTQITKAEHELLNPVGINAIRTFPGRGVRVWGARTLSSDPAWRYVNVRRLFNYLEESILTGTQWVVFEPNDDALWARIRRTISAFLVNEWRKGALFGLSPDEAFFVQCDRETNPAEAIDAGQVTCRIGVAPVKPAEFVIFQLSQFSGGTSLASE</sequence>
<evidence type="ECO:0000256" key="1">
    <source>
        <dbReference type="ARBA" id="ARBA00008005"/>
    </source>
</evidence>
<dbReference type="RefSeq" id="WP_203755765.1">
    <property type="nucleotide sequence ID" value="NZ_BONK01000009.1"/>
</dbReference>
<dbReference type="Proteomes" id="UP000632740">
    <property type="component" value="Unassembled WGS sequence"/>
</dbReference>
<dbReference type="Pfam" id="PF04984">
    <property type="entry name" value="Phage_sheath_1"/>
    <property type="match status" value="1"/>
</dbReference>
<dbReference type="PANTHER" id="PTHR35861">
    <property type="match status" value="1"/>
</dbReference>
<comment type="caution">
    <text evidence="5">The sequence shown here is derived from an EMBL/GenBank/DDBJ whole genome shotgun (WGS) entry which is preliminary data.</text>
</comment>
<proteinExistence type="inferred from homology"/>
<organism evidence="5 6">
    <name type="scientific">Cellulomonas chitinilytica</name>
    <dbReference type="NCBI Taxonomy" id="398759"/>
    <lineage>
        <taxon>Bacteria</taxon>
        <taxon>Bacillati</taxon>
        <taxon>Actinomycetota</taxon>
        <taxon>Actinomycetes</taxon>
        <taxon>Micrococcales</taxon>
        <taxon>Cellulomonadaceae</taxon>
        <taxon>Cellulomonas</taxon>
    </lineage>
</organism>
<evidence type="ECO:0000313" key="5">
    <source>
        <dbReference type="EMBL" id="GIG22006.1"/>
    </source>
</evidence>
<reference evidence="5" key="1">
    <citation type="submission" date="2021-01" db="EMBL/GenBank/DDBJ databases">
        <title>Whole genome shotgun sequence of Cellulomonas chitinilytica NBRC 110799.</title>
        <authorList>
            <person name="Komaki H."/>
            <person name="Tamura T."/>
        </authorList>
    </citation>
    <scope>NUCLEOTIDE SEQUENCE</scope>
    <source>
        <strain evidence="5">NBRC 110799</strain>
    </source>
</reference>
<dbReference type="Pfam" id="PF17482">
    <property type="entry name" value="Phage_sheath_1C"/>
    <property type="match status" value="1"/>
</dbReference>
<evidence type="ECO:0000313" key="6">
    <source>
        <dbReference type="Proteomes" id="UP000632740"/>
    </source>
</evidence>
<dbReference type="InterPro" id="IPR052042">
    <property type="entry name" value="Tail_sheath_structural"/>
</dbReference>
<comment type="similarity">
    <text evidence="1">Belongs to the myoviridae tail sheath protein family.</text>
</comment>
<evidence type="ECO:0000259" key="4">
    <source>
        <dbReference type="Pfam" id="PF17482"/>
    </source>
</evidence>
<feature type="domain" description="Tail sheath protein C-terminal" evidence="4">
    <location>
        <begin position="401"/>
        <end position="506"/>
    </location>
</feature>
<feature type="domain" description="Tail sheath protein subtilisin-like" evidence="3">
    <location>
        <begin position="237"/>
        <end position="400"/>
    </location>
</feature>
<gene>
    <name evidence="5" type="ORF">Cch01nite_27300</name>
</gene>
<dbReference type="AlphaFoldDB" id="A0A919P5I6"/>
<name>A0A919P5I6_9CELL</name>
<dbReference type="PANTHER" id="PTHR35861:SF1">
    <property type="entry name" value="PHAGE TAIL SHEATH PROTEIN"/>
    <property type="match status" value="1"/>
</dbReference>
<dbReference type="EMBL" id="BONK01000009">
    <property type="protein sequence ID" value="GIG22006.1"/>
    <property type="molecule type" value="Genomic_DNA"/>
</dbReference>